<feature type="region of interest" description="Disordered" evidence="1">
    <location>
        <begin position="37"/>
        <end position="77"/>
    </location>
</feature>
<name>A0ABY2Z0L0_9BACT</name>
<feature type="chain" id="PRO_5046996875" description="Lipoprotein" evidence="2">
    <location>
        <begin position="26"/>
        <end position="587"/>
    </location>
</feature>
<sequence>MNKKLKTFIISSLLAIPGSSLLTLACSYQSKIDETNDQQNINSNNNQGSNNNQENTTENMTKPNNQDNMESDSKVDENELENSFFEGGTLNGLTSNKFINFAKLYDLNANALASQNLERLQPKNWDDIDLIITGIEIISLSDEKGLIAIKINGKYNKKSFDNLNINISGFAKPTQAESVEITFNKNYFIENRIIKSKLASLTQEELLNALSNFSIFSYSKNNKKYVIEIKNNINTDDNNFVIKNLSLSNDGILNINVYQKVFEINNNVKTSKEISFINKSFSVLNQIEYSKQDIFNFIFENNKIIPTDLTFNKEFLASEYASSWYAKFLNQGTLANNFYQVEPGFENWLDFNETNPNARKSLIYFSTNSVLANDLTGTLFINQSLTWEDDYSEIEKSHGKTYQVNGFNQINESDLTKWFNLVIKNELINKIAKNYIDDPKINNYKEAALEKLLRKADNNFVFIKPYDFNNIKVNREEILLHENRSFYLEFGYPEVTNNSHNLIDNYDSHTAMIKFNKNENNGFSIYGLNANIASINVESINQANNTINLNLNATLNILLFNSNNEQFSWKTFNIPINHTISYHYEID</sequence>
<dbReference type="PROSITE" id="PS51257">
    <property type="entry name" value="PROKAR_LIPOPROTEIN"/>
    <property type="match status" value="1"/>
</dbReference>
<organism evidence="3 4">
    <name type="scientific">Metamycoplasma neophronis</name>
    <dbReference type="NCBI Taxonomy" id="872983"/>
    <lineage>
        <taxon>Bacteria</taxon>
        <taxon>Bacillati</taxon>
        <taxon>Mycoplasmatota</taxon>
        <taxon>Mycoplasmoidales</taxon>
        <taxon>Metamycoplasmataceae</taxon>
        <taxon>Metamycoplasma</taxon>
    </lineage>
</organism>
<gene>
    <name evidence="3" type="ORF">FJR74_01260</name>
</gene>
<accession>A0ABY2Z0L0</accession>
<evidence type="ECO:0008006" key="5">
    <source>
        <dbReference type="Google" id="ProtNLM"/>
    </source>
</evidence>
<reference evidence="3" key="1">
    <citation type="submission" date="2019-06" db="EMBL/GenBank/DDBJ databases">
        <title>Mycoplasma neophronis type strain whole genome sequence.</title>
        <authorList>
            <person name="Spergser J."/>
        </authorList>
    </citation>
    <scope>NUCLEOTIDE SEQUENCE [LARGE SCALE GENOMIC DNA]</scope>
    <source>
        <strain evidence="3">DSM 24097</strain>
    </source>
</reference>
<keyword evidence="4" id="KW-1185">Reference proteome</keyword>
<evidence type="ECO:0000313" key="3">
    <source>
        <dbReference type="EMBL" id="TPR54053.1"/>
    </source>
</evidence>
<dbReference type="RefSeq" id="WP_140914741.1">
    <property type="nucleotide sequence ID" value="NZ_VHHP01000003.1"/>
</dbReference>
<proteinExistence type="predicted"/>
<evidence type="ECO:0000313" key="4">
    <source>
        <dbReference type="Proteomes" id="UP000316851"/>
    </source>
</evidence>
<comment type="caution">
    <text evidence="3">The sequence shown here is derived from an EMBL/GenBank/DDBJ whole genome shotgun (WGS) entry which is preliminary data.</text>
</comment>
<keyword evidence="2" id="KW-0732">Signal</keyword>
<feature type="signal peptide" evidence="2">
    <location>
        <begin position="1"/>
        <end position="25"/>
    </location>
</feature>
<dbReference type="Proteomes" id="UP000316851">
    <property type="component" value="Unassembled WGS sequence"/>
</dbReference>
<evidence type="ECO:0000256" key="1">
    <source>
        <dbReference type="SAM" id="MobiDB-lite"/>
    </source>
</evidence>
<evidence type="ECO:0000256" key="2">
    <source>
        <dbReference type="SAM" id="SignalP"/>
    </source>
</evidence>
<feature type="compositionally biased region" description="Low complexity" evidence="1">
    <location>
        <begin position="37"/>
        <end position="59"/>
    </location>
</feature>
<dbReference type="EMBL" id="VHHP01000003">
    <property type="protein sequence ID" value="TPR54053.1"/>
    <property type="molecule type" value="Genomic_DNA"/>
</dbReference>
<protein>
    <recommendedName>
        <fullName evidence="5">Lipoprotein</fullName>
    </recommendedName>
</protein>